<name>A0A165UE00_9APHY</name>
<evidence type="ECO:0000313" key="2">
    <source>
        <dbReference type="Proteomes" id="UP000076727"/>
    </source>
</evidence>
<gene>
    <name evidence="1" type="ORF">DAEQUDRAFT_5598</name>
</gene>
<evidence type="ECO:0000313" key="1">
    <source>
        <dbReference type="EMBL" id="KZT74773.1"/>
    </source>
</evidence>
<reference evidence="1 2" key="1">
    <citation type="journal article" date="2016" name="Mol. Biol. Evol.">
        <title>Comparative Genomics of Early-Diverging Mushroom-Forming Fungi Provides Insights into the Origins of Lignocellulose Decay Capabilities.</title>
        <authorList>
            <person name="Nagy L.G."/>
            <person name="Riley R."/>
            <person name="Tritt A."/>
            <person name="Adam C."/>
            <person name="Daum C."/>
            <person name="Floudas D."/>
            <person name="Sun H."/>
            <person name="Yadav J.S."/>
            <person name="Pangilinan J."/>
            <person name="Larsson K.H."/>
            <person name="Matsuura K."/>
            <person name="Barry K."/>
            <person name="Labutti K."/>
            <person name="Kuo R."/>
            <person name="Ohm R.A."/>
            <person name="Bhattacharya S.S."/>
            <person name="Shirouzu T."/>
            <person name="Yoshinaga Y."/>
            <person name="Martin F.M."/>
            <person name="Grigoriev I.V."/>
            <person name="Hibbett D.S."/>
        </authorList>
    </citation>
    <scope>NUCLEOTIDE SEQUENCE [LARGE SCALE GENOMIC DNA]</scope>
    <source>
        <strain evidence="1 2">L-15889</strain>
    </source>
</reference>
<protein>
    <submittedName>
        <fullName evidence="1">Uncharacterized protein</fullName>
    </submittedName>
</protein>
<proteinExistence type="predicted"/>
<dbReference type="AlphaFoldDB" id="A0A165UE00"/>
<accession>A0A165UE00</accession>
<sequence length="74" mass="8696">MYSTGLWTRCWLLSARGAASSAIYRAKLRRRAHRRRRINRLLPNHRTERNKYANVNVQRTPERTPPVHLGCARG</sequence>
<keyword evidence="2" id="KW-1185">Reference proteome</keyword>
<organism evidence="1 2">
    <name type="scientific">Daedalea quercina L-15889</name>
    <dbReference type="NCBI Taxonomy" id="1314783"/>
    <lineage>
        <taxon>Eukaryota</taxon>
        <taxon>Fungi</taxon>
        <taxon>Dikarya</taxon>
        <taxon>Basidiomycota</taxon>
        <taxon>Agaricomycotina</taxon>
        <taxon>Agaricomycetes</taxon>
        <taxon>Polyporales</taxon>
        <taxon>Fomitopsis</taxon>
    </lineage>
</organism>
<dbReference type="EMBL" id="KV429032">
    <property type="protein sequence ID" value="KZT74773.1"/>
    <property type="molecule type" value="Genomic_DNA"/>
</dbReference>
<dbReference type="Proteomes" id="UP000076727">
    <property type="component" value="Unassembled WGS sequence"/>
</dbReference>